<dbReference type="InterPro" id="IPR050557">
    <property type="entry name" value="RTX_toxin/Mannuronan_C5-epim"/>
</dbReference>
<keyword evidence="4" id="KW-1185">Reference proteome</keyword>
<proteinExistence type="predicted"/>
<dbReference type="Proteomes" id="UP000249725">
    <property type="component" value="Unassembled WGS sequence"/>
</dbReference>
<protein>
    <recommendedName>
        <fullName evidence="5">Calcium-binding protein</fullName>
    </recommendedName>
</protein>
<dbReference type="PANTHER" id="PTHR38340">
    <property type="entry name" value="S-LAYER PROTEIN"/>
    <property type="match status" value="1"/>
</dbReference>
<dbReference type="PANTHER" id="PTHR38340:SF1">
    <property type="entry name" value="S-LAYER PROTEIN"/>
    <property type="match status" value="1"/>
</dbReference>
<comment type="caution">
    <text evidence="3">The sequence shown here is derived from an EMBL/GenBank/DDBJ whole genome shotgun (WGS) entry which is preliminary data.</text>
</comment>
<evidence type="ECO:0000256" key="1">
    <source>
        <dbReference type="ARBA" id="ARBA00004613"/>
    </source>
</evidence>
<evidence type="ECO:0000313" key="3">
    <source>
        <dbReference type="EMBL" id="RAK50847.1"/>
    </source>
</evidence>
<dbReference type="PROSITE" id="PS00330">
    <property type="entry name" value="HEMOLYSIN_CALCIUM"/>
    <property type="match status" value="2"/>
</dbReference>
<evidence type="ECO:0008006" key="5">
    <source>
        <dbReference type="Google" id="ProtNLM"/>
    </source>
</evidence>
<keyword evidence="2" id="KW-0964">Secreted</keyword>
<dbReference type="InterPro" id="IPR011049">
    <property type="entry name" value="Serralysin-like_metalloprot_C"/>
</dbReference>
<dbReference type="RefSeq" id="WP_111516159.1">
    <property type="nucleotide sequence ID" value="NZ_QFYR01000005.1"/>
</dbReference>
<dbReference type="OrthoDB" id="480426at2"/>
<evidence type="ECO:0000313" key="4">
    <source>
        <dbReference type="Proteomes" id="UP000249725"/>
    </source>
</evidence>
<accession>A0A328A943</accession>
<gene>
    <name evidence="3" type="ORF">DJ018_16880</name>
</gene>
<dbReference type="GO" id="GO:0005576">
    <property type="term" value="C:extracellular region"/>
    <property type="evidence" value="ECO:0007669"/>
    <property type="project" value="UniProtKB-SubCell"/>
</dbReference>
<name>A0A328A943_9CAUL</name>
<dbReference type="InterPro" id="IPR018511">
    <property type="entry name" value="Hemolysin-typ_Ca-bd_CS"/>
</dbReference>
<dbReference type="GO" id="GO:0005509">
    <property type="term" value="F:calcium ion binding"/>
    <property type="evidence" value="ECO:0007669"/>
    <property type="project" value="InterPro"/>
</dbReference>
<dbReference type="AlphaFoldDB" id="A0A328A943"/>
<reference evidence="4" key="1">
    <citation type="submission" date="2018-05" db="EMBL/GenBank/DDBJ databases">
        <authorList>
            <person name="Li X."/>
        </authorList>
    </citation>
    <scope>NUCLEOTIDE SEQUENCE [LARGE SCALE GENOMIC DNA]</scope>
    <source>
        <strain evidence="4">YIM 73061</strain>
    </source>
</reference>
<dbReference type="Gene3D" id="2.150.10.10">
    <property type="entry name" value="Serralysin-like metalloprotease, C-terminal"/>
    <property type="match status" value="2"/>
</dbReference>
<dbReference type="EMBL" id="QFYR01000005">
    <property type="protein sequence ID" value="RAK50847.1"/>
    <property type="molecule type" value="Genomic_DNA"/>
</dbReference>
<organism evidence="3 4">
    <name type="scientific">Phenylobacterium deserti</name>
    <dbReference type="NCBI Taxonomy" id="1914756"/>
    <lineage>
        <taxon>Bacteria</taxon>
        <taxon>Pseudomonadati</taxon>
        <taxon>Pseudomonadota</taxon>
        <taxon>Alphaproteobacteria</taxon>
        <taxon>Caulobacterales</taxon>
        <taxon>Caulobacteraceae</taxon>
        <taxon>Phenylobacterium</taxon>
    </lineage>
</organism>
<comment type="subcellular location">
    <subcellularLocation>
        <location evidence="1">Secreted</location>
    </subcellularLocation>
</comment>
<dbReference type="Pfam" id="PF00353">
    <property type="entry name" value="HemolysinCabind"/>
    <property type="match status" value="3"/>
</dbReference>
<evidence type="ECO:0000256" key="2">
    <source>
        <dbReference type="ARBA" id="ARBA00022525"/>
    </source>
</evidence>
<sequence>MSVGNYAAFRTALGQYESGNNYAFVSSLQYLGRWQFSEESLKAAGFYQGDATAARDYIGAWTPLAASFGVNSKASFLASPAAQDAALESWFKYVENDIHQLGLEKYEGQTLNGVAITGSGLYAGTHLVGVWALKSFLESGGTSVPQDGYGTTVVTYLTNFGGYDMPFSFSHAAPDTLVGGGGADRLFGGAGDDNLSGGGGSNYLRGEDGNDTLMGGAGFDDLHGNKGDDRIDGGSGGDDWLVGGQGSDVITARAGGAILYGNMGADTLNGGSGSEILRGGQDDDVIYGGGGADWISGDRGSDMLSGGSGGDLFNIFKGAGVDRVLDFNASEGDRVRIEAGAGYSLIDSGTDTVVDLGDGDRLVLAGVKLATLPAGWIL</sequence>
<dbReference type="PRINTS" id="PR00313">
    <property type="entry name" value="CABNDNGRPT"/>
</dbReference>
<dbReference type="SUPFAM" id="SSF51120">
    <property type="entry name" value="beta-Roll"/>
    <property type="match status" value="1"/>
</dbReference>
<dbReference type="InterPro" id="IPR001343">
    <property type="entry name" value="Hemolysn_Ca-bd"/>
</dbReference>